<comment type="caution">
    <text evidence="1">The sequence shown here is derived from an EMBL/GenBank/DDBJ whole genome shotgun (WGS) entry which is preliminary data.</text>
</comment>
<dbReference type="EMBL" id="AFRT01002653">
    <property type="protein sequence ID" value="ELU37406.1"/>
    <property type="molecule type" value="Genomic_DNA"/>
</dbReference>
<proteinExistence type="predicted"/>
<evidence type="ECO:0000313" key="1">
    <source>
        <dbReference type="EMBL" id="ELU37406.1"/>
    </source>
</evidence>
<evidence type="ECO:0000313" key="2">
    <source>
        <dbReference type="Proteomes" id="UP000011668"/>
    </source>
</evidence>
<name>L8WGU9_THACA</name>
<protein>
    <submittedName>
        <fullName evidence="1">Uncharacterized protein</fullName>
    </submittedName>
</protein>
<keyword evidence="2" id="KW-1185">Reference proteome</keyword>
<dbReference type="AlphaFoldDB" id="L8WGU9"/>
<sequence length="75" mass="8616">MSLIRAVLIAAPDWEPQCASTVHYDENHRVQPYWYSSSESYSGPAYPPRPRRYFDRLGEAGLKNPPASQLKCLLY</sequence>
<accession>L8WGU9</accession>
<gene>
    <name evidence="1" type="ORF">AG1IA_08568</name>
</gene>
<organism evidence="1 2">
    <name type="scientific">Thanatephorus cucumeris (strain AG1-IA)</name>
    <name type="common">Rice sheath blight fungus</name>
    <name type="synonym">Rhizoctonia solani</name>
    <dbReference type="NCBI Taxonomy" id="983506"/>
    <lineage>
        <taxon>Eukaryota</taxon>
        <taxon>Fungi</taxon>
        <taxon>Dikarya</taxon>
        <taxon>Basidiomycota</taxon>
        <taxon>Agaricomycotina</taxon>
        <taxon>Agaricomycetes</taxon>
        <taxon>Cantharellales</taxon>
        <taxon>Ceratobasidiaceae</taxon>
        <taxon>Rhizoctonia</taxon>
        <taxon>Rhizoctonia solani AG-1</taxon>
    </lineage>
</organism>
<dbReference type="Proteomes" id="UP000011668">
    <property type="component" value="Unassembled WGS sequence"/>
</dbReference>
<reference evidence="1 2" key="1">
    <citation type="journal article" date="2013" name="Nat. Commun.">
        <title>The evolution and pathogenic mechanisms of the rice sheath blight pathogen.</title>
        <authorList>
            <person name="Zheng A."/>
            <person name="Lin R."/>
            <person name="Xu L."/>
            <person name="Qin P."/>
            <person name="Tang C."/>
            <person name="Ai P."/>
            <person name="Zhang D."/>
            <person name="Liu Y."/>
            <person name="Sun Z."/>
            <person name="Feng H."/>
            <person name="Wang Y."/>
            <person name="Chen Y."/>
            <person name="Liang X."/>
            <person name="Fu R."/>
            <person name="Li Q."/>
            <person name="Zhang J."/>
            <person name="Yu X."/>
            <person name="Xie Z."/>
            <person name="Ding L."/>
            <person name="Guan P."/>
            <person name="Tang J."/>
            <person name="Liang Y."/>
            <person name="Wang S."/>
            <person name="Deng Q."/>
            <person name="Li S."/>
            <person name="Zhu J."/>
            <person name="Wang L."/>
            <person name="Liu H."/>
            <person name="Li P."/>
        </authorList>
    </citation>
    <scope>NUCLEOTIDE SEQUENCE [LARGE SCALE GENOMIC DNA]</scope>
    <source>
        <strain evidence="2">AG-1 IA</strain>
    </source>
</reference>
<dbReference type="HOGENOM" id="CLU_2672821_0_0_1"/>